<accession>A0AA49X4S4</accession>
<evidence type="ECO:0000313" key="1">
    <source>
        <dbReference type="EMBL" id="WLJ26310.1"/>
    </source>
</evidence>
<dbReference type="Pfam" id="PF03237">
    <property type="entry name" value="Terminase_6N"/>
    <property type="match status" value="1"/>
</dbReference>
<dbReference type="Gene3D" id="3.40.50.300">
    <property type="entry name" value="P-loop containing nucleotide triphosphate hydrolases"/>
    <property type="match status" value="1"/>
</dbReference>
<sequence length="406" mass="46588">MGKLSKLYTAKQIDVLRDTHKKDWFILINHGAKRSGKTVVNNDLFLMELRRVKKIAAEKGIDEPMYILAGVSSKTIQNNVLSELTNKYGIDFKFDRHGSFKLFGVKIVQAFTGTIAGLGGIRGMTAFGAYINEASLARKEVFAEIISRCSGDGARVLVDTNPDNPEHWLLKDYILNPDDNILEHKFRLDDNTFLSDRYIKNIKASTPSGMFYDRDIDGDWVSGEGVVYADFDKNKHYFEPKEQKAYQCTFCGVDWGYKHYGAIVVIGKGYDGKYYMLEEHAETLKDIDYWEEVAADINERYGDIPYFCDTARPEYLQRFIDCGLDARNASKERMAGIEFVAKQFKTDNLYICNSAKRFREEIYSYIWNKDTGDTIKIYDDVLDALRYALYSHEVDDVSVNLFEEGI</sequence>
<protein>
    <submittedName>
        <fullName evidence="1">Large terminase</fullName>
    </submittedName>
</protein>
<dbReference type="NCBIfam" id="TIGR01547">
    <property type="entry name" value="phage_term_2"/>
    <property type="match status" value="1"/>
</dbReference>
<dbReference type="Gene3D" id="3.30.420.280">
    <property type="match status" value="1"/>
</dbReference>
<name>A0AA49X4S4_9VIRU</name>
<dbReference type="InterPro" id="IPR052380">
    <property type="entry name" value="Viral_DNA_packaging_terminase"/>
</dbReference>
<dbReference type="PANTHER" id="PTHR39184:SF1">
    <property type="entry name" value="PBSX PHAGE TERMINASE LARGE SUBUNIT"/>
    <property type="match status" value="1"/>
</dbReference>
<reference evidence="1" key="1">
    <citation type="submission" date="2023-04" db="EMBL/GenBank/DDBJ databases">
        <title>The human skin virome in hidradenitis suppurativa patients.</title>
        <authorList>
            <person name="Jansen D."/>
        </authorList>
    </citation>
    <scope>NUCLEOTIDE SEQUENCE</scope>
    <source>
        <strain evidence="1">VC4_HSPhageD</strain>
    </source>
</reference>
<organism evidence="1">
    <name type="scientific">Firmicutes phage HS19</name>
    <dbReference type="NCBI Taxonomy" id="3056397"/>
    <lineage>
        <taxon>Viruses</taxon>
    </lineage>
</organism>
<dbReference type="InterPro" id="IPR027417">
    <property type="entry name" value="P-loop_NTPase"/>
</dbReference>
<dbReference type="EMBL" id="OQ890325">
    <property type="protein sequence ID" value="WLJ26310.1"/>
    <property type="molecule type" value="Genomic_DNA"/>
</dbReference>
<dbReference type="InterPro" id="IPR006437">
    <property type="entry name" value="Phage_terminase_lsu"/>
</dbReference>
<proteinExistence type="predicted"/>
<dbReference type="PANTHER" id="PTHR39184">
    <property type="match status" value="1"/>
</dbReference>